<gene>
    <name evidence="1" type="ORF">AVEN_75644_1</name>
</gene>
<dbReference type="EMBL" id="BGPR01000303">
    <property type="protein sequence ID" value="GBM11686.1"/>
    <property type="molecule type" value="Genomic_DNA"/>
</dbReference>
<dbReference type="AlphaFoldDB" id="A0A4Y2D6G9"/>
<organism evidence="1 2">
    <name type="scientific">Araneus ventricosus</name>
    <name type="common">Orbweaver spider</name>
    <name type="synonym">Epeira ventricosa</name>
    <dbReference type="NCBI Taxonomy" id="182803"/>
    <lineage>
        <taxon>Eukaryota</taxon>
        <taxon>Metazoa</taxon>
        <taxon>Ecdysozoa</taxon>
        <taxon>Arthropoda</taxon>
        <taxon>Chelicerata</taxon>
        <taxon>Arachnida</taxon>
        <taxon>Araneae</taxon>
        <taxon>Araneomorphae</taxon>
        <taxon>Entelegynae</taxon>
        <taxon>Araneoidea</taxon>
        <taxon>Araneidae</taxon>
        <taxon>Araneus</taxon>
    </lineage>
</organism>
<reference evidence="1 2" key="1">
    <citation type="journal article" date="2019" name="Sci. Rep.">
        <title>Orb-weaving spider Araneus ventricosus genome elucidates the spidroin gene catalogue.</title>
        <authorList>
            <person name="Kono N."/>
            <person name="Nakamura H."/>
            <person name="Ohtoshi R."/>
            <person name="Moran D.A.P."/>
            <person name="Shinohara A."/>
            <person name="Yoshida Y."/>
            <person name="Fujiwara M."/>
            <person name="Mori M."/>
            <person name="Tomita M."/>
            <person name="Arakawa K."/>
        </authorList>
    </citation>
    <scope>NUCLEOTIDE SEQUENCE [LARGE SCALE GENOMIC DNA]</scope>
</reference>
<protein>
    <submittedName>
        <fullName evidence="1">Uncharacterized protein</fullName>
    </submittedName>
</protein>
<evidence type="ECO:0000313" key="2">
    <source>
        <dbReference type="Proteomes" id="UP000499080"/>
    </source>
</evidence>
<dbReference type="Proteomes" id="UP000499080">
    <property type="component" value="Unassembled WGS sequence"/>
</dbReference>
<comment type="caution">
    <text evidence="1">The sequence shown here is derived from an EMBL/GenBank/DDBJ whole genome shotgun (WGS) entry which is preliminary data.</text>
</comment>
<name>A0A4Y2D6G9_ARAVE</name>
<sequence length="91" mass="10195">MENSIAALKGRISKQTKLQQFVRRSSDETLYAASRQIKRLTRSTPCYEGRKSEIRGVREGIGGSKSSCKGGKKIALPYCQRTLELQMNGRT</sequence>
<accession>A0A4Y2D6G9</accession>
<proteinExistence type="predicted"/>
<evidence type="ECO:0000313" key="1">
    <source>
        <dbReference type="EMBL" id="GBM11686.1"/>
    </source>
</evidence>
<keyword evidence="2" id="KW-1185">Reference proteome</keyword>